<evidence type="ECO:0000313" key="4">
    <source>
        <dbReference type="EMBL" id="SER92909.1"/>
    </source>
</evidence>
<gene>
    <name evidence="4" type="ORF">SAMN04487944_11312</name>
</gene>
<dbReference type="InterPro" id="IPR011010">
    <property type="entry name" value="DNA_brk_join_enz"/>
</dbReference>
<dbReference type="PROSITE" id="PS51900">
    <property type="entry name" value="CB"/>
    <property type="match status" value="1"/>
</dbReference>
<dbReference type="Proteomes" id="UP000199687">
    <property type="component" value="Unassembled WGS sequence"/>
</dbReference>
<sequence>MERIHECFLEHSVKVGKVSYTVKTYKSMFCQFEQWLEKKCITNYPEAIMPRHIVNYIDDLESNRKLSKAMVKKYILLLKIFFDYLVDRDLIY</sequence>
<dbReference type="Gene3D" id="1.10.150.130">
    <property type="match status" value="1"/>
</dbReference>
<dbReference type="SUPFAM" id="SSF56349">
    <property type="entry name" value="DNA breaking-rejoining enzymes"/>
    <property type="match status" value="1"/>
</dbReference>
<reference evidence="4 5" key="1">
    <citation type="submission" date="2016-10" db="EMBL/GenBank/DDBJ databases">
        <authorList>
            <person name="de Groot N.N."/>
        </authorList>
    </citation>
    <scope>NUCLEOTIDE SEQUENCE [LARGE SCALE GENOMIC DNA]</scope>
    <source>
        <strain evidence="4 5">CGMCC 1.7727</strain>
    </source>
</reference>
<feature type="domain" description="Core-binding (CB)" evidence="3">
    <location>
        <begin position="1"/>
        <end position="86"/>
    </location>
</feature>
<accession>A0A1H9T830</accession>
<dbReference type="GO" id="GO:0015074">
    <property type="term" value="P:DNA integration"/>
    <property type="evidence" value="ECO:0007669"/>
    <property type="project" value="InterPro"/>
</dbReference>
<protein>
    <submittedName>
        <fullName evidence="4">Phage integrase, N-terminal SAM-like domain</fullName>
    </submittedName>
</protein>
<dbReference type="RefSeq" id="WP_089741661.1">
    <property type="nucleotide sequence ID" value="NZ_FOGL01000013.1"/>
</dbReference>
<keyword evidence="5" id="KW-1185">Reference proteome</keyword>
<dbReference type="GO" id="GO:0003677">
    <property type="term" value="F:DNA binding"/>
    <property type="evidence" value="ECO:0007669"/>
    <property type="project" value="UniProtKB-UniRule"/>
</dbReference>
<name>A0A1H9T830_9BACI</name>
<dbReference type="InterPro" id="IPR010998">
    <property type="entry name" value="Integrase_recombinase_N"/>
</dbReference>
<dbReference type="AlphaFoldDB" id="A0A1H9T830"/>
<evidence type="ECO:0000256" key="1">
    <source>
        <dbReference type="ARBA" id="ARBA00023125"/>
    </source>
</evidence>
<dbReference type="InterPro" id="IPR004107">
    <property type="entry name" value="Integrase_SAM-like_N"/>
</dbReference>
<dbReference type="STRING" id="531814.SAMN04487944_11312"/>
<proteinExistence type="predicted"/>
<dbReference type="Pfam" id="PF13495">
    <property type="entry name" value="Phage_int_SAM_4"/>
    <property type="match status" value="1"/>
</dbReference>
<keyword evidence="1 2" id="KW-0238">DNA-binding</keyword>
<evidence type="ECO:0000259" key="3">
    <source>
        <dbReference type="PROSITE" id="PS51900"/>
    </source>
</evidence>
<dbReference type="InterPro" id="IPR044068">
    <property type="entry name" value="CB"/>
</dbReference>
<evidence type="ECO:0000256" key="2">
    <source>
        <dbReference type="PROSITE-ProRule" id="PRU01248"/>
    </source>
</evidence>
<dbReference type="EMBL" id="FOGL01000013">
    <property type="protein sequence ID" value="SER92909.1"/>
    <property type="molecule type" value="Genomic_DNA"/>
</dbReference>
<organism evidence="4 5">
    <name type="scientific">Gracilibacillus ureilyticus</name>
    <dbReference type="NCBI Taxonomy" id="531814"/>
    <lineage>
        <taxon>Bacteria</taxon>
        <taxon>Bacillati</taxon>
        <taxon>Bacillota</taxon>
        <taxon>Bacilli</taxon>
        <taxon>Bacillales</taxon>
        <taxon>Bacillaceae</taxon>
        <taxon>Gracilibacillus</taxon>
    </lineage>
</organism>
<evidence type="ECO:0000313" key="5">
    <source>
        <dbReference type="Proteomes" id="UP000199687"/>
    </source>
</evidence>